<gene>
    <name evidence="2" type="ORF">B296_00005334</name>
</gene>
<feature type="region of interest" description="Disordered" evidence="1">
    <location>
        <begin position="1"/>
        <end position="37"/>
    </location>
</feature>
<evidence type="ECO:0000313" key="3">
    <source>
        <dbReference type="Proteomes" id="UP000287651"/>
    </source>
</evidence>
<accession>A0A427AZ86</accession>
<feature type="compositionally biased region" description="Basic residues" evidence="1">
    <location>
        <begin position="13"/>
        <end position="27"/>
    </location>
</feature>
<sequence length="153" mass="17227">MLEQERTPAVRTQQRRKSNGGRRRRERRWTARVPPVSRLRAPQFPRVAPSVVVGWLLRACSRGTRGEGRRAPRRHPSPRRCSPGRRAATPPHDRSSAAYPDDTTVHVLASPPRFLAGPAGLTGWLAREGLRSLYADISISSILPERPYGGRRR</sequence>
<evidence type="ECO:0000313" key="2">
    <source>
        <dbReference type="EMBL" id="RRT81582.1"/>
    </source>
</evidence>
<comment type="caution">
    <text evidence="2">The sequence shown here is derived from an EMBL/GenBank/DDBJ whole genome shotgun (WGS) entry which is preliminary data.</text>
</comment>
<name>A0A427AZ86_ENSVE</name>
<dbReference type="AlphaFoldDB" id="A0A427AZ86"/>
<evidence type="ECO:0000256" key="1">
    <source>
        <dbReference type="SAM" id="MobiDB-lite"/>
    </source>
</evidence>
<protein>
    <submittedName>
        <fullName evidence="2">Uncharacterized protein</fullName>
    </submittedName>
</protein>
<dbReference type="Proteomes" id="UP000287651">
    <property type="component" value="Unassembled WGS sequence"/>
</dbReference>
<proteinExistence type="predicted"/>
<reference evidence="2 3" key="1">
    <citation type="journal article" date="2014" name="Agronomy (Basel)">
        <title>A Draft Genome Sequence for Ensete ventricosum, the Drought-Tolerant Tree Against Hunger.</title>
        <authorList>
            <person name="Harrison J."/>
            <person name="Moore K.A."/>
            <person name="Paszkiewicz K."/>
            <person name="Jones T."/>
            <person name="Grant M."/>
            <person name="Ambacheew D."/>
            <person name="Muzemil S."/>
            <person name="Studholme D.J."/>
        </authorList>
    </citation>
    <scope>NUCLEOTIDE SEQUENCE [LARGE SCALE GENOMIC DNA]</scope>
</reference>
<dbReference type="EMBL" id="AMZH03000877">
    <property type="protein sequence ID" value="RRT81582.1"/>
    <property type="molecule type" value="Genomic_DNA"/>
</dbReference>
<feature type="region of interest" description="Disordered" evidence="1">
    <location>
        <begin position="63"/>
        <end position="103"/>
    </location>
</feature>
<organism evidence="2 3">
    <name type="scientific">Ensete ventricosum</name>
    <name type="common">Abyssinian banana</name>
    <name type="synonym">Musa ensete</name>
    <dbReference type="NCBI Taxonomy" id="4639"/>
    <lineage>
        <taxon>Eukaryota</taxon>
        <taxon>Viridiplantae</taxon>
        <taxon>Streptophyta</taxon>
        <taxon>Embryophyta</taxon>
        <taxon>Tracheophyta</taxon>
        <taxon>Spermatophyta</taxon>
        <taxon>Magnoliopsida</taxon>
        <taxon>Liliopsida</taxon>
        <taxon>Zingiberales</taxon>
        <taxon>Musaceae</taxon>
        <taxon>Ensete</taxon>
    </lineage>
</organism>